<dbReference type="Proteomes" id="UP000026961">
    <property type="component" value="Chromosome 7"/>
</dbReference>
<keyword evidence="2" id="KW-1185">Reference proteome</keyword>
<organism evidence="1">
    <name type="scientific">Oryza glumipatula</name>
    <dbReference type="NCBI Taxonomy" id="40148"/>
    <lineage>
        <taxon>Eukaryota</taxon>
        <taxon>Viridiplantae</taxon>
        <taxon>Streptophyta</taxon>
        <taxon>Embryophyta</taxon>
        <taxon>Tracheophyta</taxon>
        <taxon>Spermatophyta</taxon>
        <taxon>Magnoliopsida</taxon>
        <taxon>Liliopsida</taxon>
        <taxon>Poales</taxon>
        <taxon>Poaceae</taxon>
        <taxon>BOP clade</taxon>
        <taxon>Oryzoideae</taxon>
        <taxon>Oryzeae</taxon>
        <taxon>Oryzinae</taxon>
        <taxon>Oryza</taxon>
    </lineage>
</organism>
<name>A0A0E0AJ69_9ORYZ</name>
<reference evidence="1" key="2">
    <citation type="submission" date="2018-05" db="EMBL/GenBank/DDBJ databases">
        <title>OgluRS3 (Oryza glumaepatula Reference Sequence Version 3).</title>
        <authorList>
            <person name="Zhang J."/>
            <person name="Kudrna D."/>
            <person name="Lee S."/>
            <person name="Talag J."/>
            <person name="Welchert J."/>
            <person name="Wing R.A."/>
        </authorList>
    </citation>
    <scope>NUCLEOTIDE SEQUENCE [LARGE SCALE GENOMIC DNA]</scope>
</reference>
<evidence type="ECO:0000313" key="1">
    <source>
        <dbReference type="EnsemblPlants" id="OGLUM07G12170.2"/>
    </source>
</evidence>
<protein>
    <submittedName>
        <fullName evidence="1">Uncharacterized protein</fullName>
    </submittedName>
</protein>
<proteinExistence type="predicted"/>
<dbReference type="AlphaFoldDB" id="A0A0E0AJ69"/>
<dbReference type="EnsemblPlants" id="OGLUM07G12170.2">
    <property type="protein sequence ID" value="OGLUM07G12170.2"/>
    <property type="gene ID" value="OGLUM07G12170"/>
</dbReference>
<reference evidence="1" key="1">
    <citation type="submission" date="2015-04" db="UniProtKB">
        <authorList>
            <consortium name="EnsemblPlants"/>
        </authorList>
    </citation>
    <scope>IDENTIFICATION</scope>
</reference>
<dbReference type="Gramene" id="OGLUM07G12170.2">
    <property type="protein sequence ID" value="OGLUM07G12170.2"/>
    <property type="gene ID" value="OGLUM07G12170"/>
</dbReference>
<sequence length="33" mass="3612">MLVLQLFSCLFVIVSVTVSLVPQVCSSMALIDR</sequence>
<accession>A0A0E0AJ69</accession>
<evidence type="ECO:0000313" key="2">
    <source>
        <dbReference type="Proteomes" id="UP000026961"/>
    </source>
</evidence>
<dbReference type="HOGENOM" id="CLU_3385543_0_0_1"/>